<name>A0A1R1YJX8_9FUNG</name>
<dbReference type="PANTHER" id="PTHR46406:SF1">
    <property type="entry name" value="NITRIC OXIDE-ASSOCIATED PROTEIN 1"/>
    <property type="match status" value="1"/>
</dbReference>
<dbReference type="Gene3D" id="3.40.50.300">
    <property type="entry name" value="P-loop containing nucleotide triphosphate hydrolases"/>
    <property type="match status" value="1"/>
</dbReference>
<dbReference type="GO" id="GO:0005525">
    <property type="term" value="F:GTP binding"/>
    <property type="evidence" value="ECO:0007669"/>
    <property type="project" value="InterPro"/>
</dbReference>
<dbReference type="InterPro" id="IPR052807">
    <property type="entry name" value="Mito_transl_resp_regulator"/>
</dbReference>
<protein>
    <submittedName>
        <fullName evidence="3">Uncharacterized protein</fullName>
    </submittedName>
</protein>
<dbReference type="Pfam" id="PF01926">
    <property type="entry name" value="MMR_HSR1"/>
    <property type="match status" value="1"/>
</dbReference>
<comment type="caution">
    <text evidence="3">The sequence shown here is derived from an EMBL/GenBank/DDBJ whole genome shotgun (WGS) entry which is preliminary data.</text>
</comment>
<keyword evidence="4" id="KW-1185">Reference proteome</keyword>
<reference evidence="4" key="1">
    <citation type="submission" date="2017-01" db="EMBL/GenBank/DDBJ databases">
        <authorList>
            <person name="Wang Y."/>
            <person name="White M."/>
            <person name="Kvist S."/>
            <person name="Moncalvo J.-M."/>
        </authorList>
    </citation>
    <scope>NUCLEOTIDE SEQUENCE [LARGE SCALE GENOMIC DNA]</scope>
    <source>
        <strain evidence="4">ID-206-W2</strain>
    </source>
</reference>
<proteinExistence type="predicted"/>
<feature type="domain" description="G" evidence="1">
    <location>
        <begin position="341"/>
        <end position="438"/>
    </location>
</feature>
<evidence type="ECO:0000313" key="4">
    <source>
        <dbReference type="Proteomes" id="UP000187429"/>
    </source>
</evidence>
<dbReference type="EMBL" id="LSSM01001136">
    <property type="protein sequence ID" value="OMJ27170.1"/>
    <property type="molecule type" value="Genomic_DNA"/>
</dbReference>
<gene>
    <name evidence="3" type="ORF">AYI69_g3407</name>
</gene>
<dbReference type="Pfam" id="PF21516">
    <property type="entry name" value="YqeH-like_C"/>
    <property type="match status" value="1"/>
</dbReference>
<sequence>MLTFITKQLKNSSVKIIRSTVSPKEKIFGENLNSLNARAFSCYYSAEKTINADTKRNPRTYKFKKSVTSKNPQQIKKCKYSTKTVPKFKGPQCSGCGAQFQNENKQQPGYLPSDLWEKFHNLKTAPKSLDSIVLDSRIPSVIEKESSQDKTFDLTKTLSPEIADQILNEIQDSENNGNLELNKALNENIETSQKIKEEKTGQEIVERILCQRCFTIQNYNRVDQNWKKDIVNDPKALQFLKYNFQALVVVVVDLYDIPTSFIPNLSQFIGENQRIILVANKSDLLPTDANFSRLKLWLAKQAQIMKVDNIRSIHFVSAQSNFNIRELAADIQNSRKPHQDVFFVGRANVGKSELINSLLRISYKTYYKHKLVASQIPGTTIGLNGIPLAAFRKSLVPMGPIHDGKEDSSVMIDSSNSDLSESKSAYKNRFVYDTPGVFSSKSIVNYLKNNELASVNPTKTKIKPLTYILKPGQSIMFGGCGRLDYISSPSMETETDTRIPSVQVLRVTVFSKIPIHLTSIKKANKLFEKLHAGEKTVLIPPVNIDPERLAEFPKLKEALNFNIDGNHPSKAWMDVCFSGIGWFSLTGLGKDFHIAAYSPNGTGVSTRDPMLPFEYKHWIKKYTSNLRKTLN</sequence>
<evidence type="ECO:0000259" key="2">
    <source>
        <dbReference type="Pfam" id="PF21516"/>
    </source>
</evidence>
<dbReference type="InterPro" id="IPR048422">
    <property type="entry name" value="NOA1/YqeH-like_C"/>
</dbReference>
<evidence type="ECO:0000259" key="1">
    <source>
        <dbReference type="Pfam" id="PF01926"/>
    </source>
</evidence>
<dbReference type="Proteomes" id="UP000187429">
    <property type="component" value="Unassembled WGS sequence"/>
</dbReference>
<dbReference type="CDD" id="cd01855">
    <property type="entry name" value="YqeH"/>
    <property type="match status" value="1"/>
</dbReference>
<dbReference type="OrthoDB" id="1696305at2759"/>
<organism evidence="3 4">
    <name type="scientific">Smittium culicis</name>
    <dbReference type="NCBI Taxonomy" id="133412"/>
    <lineage>
        <taxon>Eukaryota</taxon>
        <taxon>Fungi</taxon>
        <taxon>Fungi incertae sedis</taxon>
        <taxon>Zoopagomycota</taxon>
        <taxon>Kickxellomycotina</taxon>
        <taxon>Harpellomycetes</taxon>
        <taxon>Harpellales</taxon>
        <taxon>Legeriomycetaceae</taxon>
        <taxon>Smittium</taxon>
    </lineage>
</organism>
<evidence type="ECO:0000313" key="3">
    <source>
        <dbReference type="EMBL" id="OMJ27170.1"/>
    </source>
</evidence>
<dbReference type="PANTHER" id="PTHR46406">
    <property type="entry name" value="NITRIC OXIDE-ASSOCIATED PROTEIN 1"/>
    <property type="match status" value="1"/>
</dbReference>
<feature type="domain" description="NOA1/YqeH-like C-terminal" evidence="2">
    <location>
        <begin position="509"/>
        <end position="608"/>
    </location>
</feature>
<dbReference type="InterPro" id="IPR006073">
    <property type="entry name" value="GTP-bd"/>
</dbReference>
<dbReference type="InterPro" id="IPR027417">
    <property type="entry name" value="P-loop_NTPase"/>
</dbReference>
<dbReference type="AlphaFoldDB" id="A0A1R1YJX8"/>
<dbReference type="SUPFAM" id="SSF52540">
    <property type="entry name" value="P-loop containing nucleoside triphosphate hydrolases"/>
    <property type="match status" value="1"/>
</dbReference>
<accession>A0A1R1YJX8</accession>